<dbReference type="RefSeq" id="WP_068380350.1">
    <property type="nucleotide sequence ID" value="NZ_LSNE01000011.1"/>
</dbReference>
<evidence type="ECO:0000313" key="3">
    <source>
        <dbReference type="Proteomes" id="UP000070299"/>
    </source>
</evidence>
<dbReference type="STRING" id="1799789.AX660_21180"/>
<name>A0A148KLX3_9ALTE</name>
<dbReference type="Gene3D" id="2.60.120.430">
    <property type="entry name" value="Galactose-binding lectin"/>
    <property type="match status" value="1"/>
</dbReference>
<comment type="caution">
    <text evidence="2">The sequence shown here is derived from an EMBL/GenBank/DDBJ whole genome shotgun (WGS) entry which is preliminary data.</text>
</comment>
<dbReference type="Proteomes" id="UP000070299">
    <property type="component" value="Unassembled WGS sequence"/>
</dbReference>
<accession>A0A148KLX3</accession>
<dbReference type="OrthoDB" id="8431581at2"/>
<organism evidence="2 3">
    <name type="scientific">Paraglaciecola hydrolytica</name>
    <dbReference type="NCBI Taxonomy" id="1799789"/>
    <lineage>
        <taxon>Bacteria</taxon>
        <taxon>Pseudomonadati</taxon>
        <taxon>Pseudomonadota</taxon>
        <taxon>Gammaproteobacteria</taxon>
        <taxon>Alteromonadales</taxon>
        <taxon>Alteromonadaceae</taxon>
        <taxon>Paraglaciecola</taxon>
    </lineage>
</organism>
<protein>
    <recommendedName>
        <fullName evidence="4">Carbohydrate binding module xylan-binding domain-containing protein</fullName>
    </recommendedName>
</protein>
<evidence type="ECO:0008006" key="4">
    <source>
        <dbReference type="Google" id="ProtNLM"/>
    </source>
</evidence>
<evidence type="ECO:0000313" key="2">
    <source>
        <dbReference type="EMBL" id="KXI27248.1"/>
    </source>
</evidence>
<reference evidence="3" key="1">
    <citation type="submission" date="2016-02" db="EMBL/GenBank/DDBJ databases">
        <authorList>
            <person name="Schultz-Johansen M."/>
            <person name="Glaring M.A."/>
            <person name="Bech P.K."/>
            <person name="Stougaard P."/>
        </authorList>
    </citation>
    <scope>NUCLEOTIDE SEQUENCE [LARGE SCALE GENOMIC DNA]</scope>
    <source>
        <strain evidence="3">S66</strain>
    </source>
</reference>
<feature type="signal peptide" evidence="1">
    <location>
        <begin position="1"/>
        <end position="25"/>
    </location>
</feature>
<keyword evidence="1" id="KW-0732">Signal</keyword>
<dbReference type="EMBL" id="LSNE01000011">
    <property type="protein sequence ID" value="KXI27248.1"/>
    <property type="molecule type" value="Genomic_DNA"/>
</dbReference>
<evidence type="ECO:0000256" key="1">
    <source>
        <dbReference type="SAM" id="SignalP"/>
    </source>
</evidence>
<sequence>MFTKIFKKLVFTLLVCGVLSPAVSAQENSPFVVYDDELKNGWVNWSWGKISMSHPAGSAKPIKVEGEPWSALALHHEPFSIEGFSKLTFFINGGLEGGQTLAIKLIVDGKPLDSNYLIQPKMKSWAVAEVLLSDLGANGSQIDGIWFQTQAEKSAPYYVTRIQFE</sequence>
<dbReference type="AlphaFoldDB" id="A0A148KLX3"/>
<gene>
    <name evidence="2" type="ORF">AX660_21180</name>
</gene>
<proteinExistence type="predicted"/>
<feature type="chain" id="PRO_5007550189" description="Carbohydrate binding module xylan-binding domain-containing protein" evidence="1">
    <location>
        <begin position="26"/>
        <end position="165"/>
    </location>
</feature>
<keyword evidence="3" id="KW-1185">Reference proteome</keyword>